<dbReference type="EMBL" id="PDEA01000001">
    <property type="protein sequence ID" value="PEH90256.1"/>
    <property type="molecule type" value="Genomic_DNA"/>
</dbReference>
<dbReference type="PROSITE" id="PS50887">
    <property type="entry name" value="GGDEF"/>
    <property type="match status" value="1"/>
</dbReference>
<keyword evidence="3" id="KW-0175">Coiled coil</keyword>
<dbReference type="STRING" id="1219032.GCA_001515545_00994"/>
<evidence type="ECO:0000313" key="6">
    <source>
        <dbReference type="Proteomes" id="UP000220246"/>
    </source>
</evidence>
<dbReference type="NCBIfam" id="TIGR00254">
    <property type="entry name" value="GGDEF"/>
    <property type="match status" value="1"/>
</dbReference>
<sequence>MAERSVPDIAREAFRLLATRKLPPTPENYQTVYEEVAGQLPRPPFPSKALRQIFSVLPAQSAVQQRIALHFNQAINDQNWHGIQQAILAYAHMDDVLAAHQSMGTVPPAPAPQMLELLPPELAEQLARVLEHILPMLSEDEDRRMHELTDQLVHFLRISPPALQDLLHMLQNYAYRLSFATEDQAQRRRAIQGLLRTMVTHTAELNQQDSTLQTLSTTLLQALEQPWTLPHLDQLQQQLQTLLLRQLDLHSRAGEAQAHIKDLLGESLQRLAALSRSNTVQTRQIEECAGQLEQAQGLADMAPVLEQLVAATRSIATENKIAHAALQDLQERSTQEQQSIEALQKALDTAEELARHDPLTRALNAKGLEEGLDREMARATRYRTPLSLASMTLEGLHALGLEHGPALVEQAQCHLAMVARSVLRPQDLLARDQANHFFVVLSGAHADDALQALIRLQQELERRPLLSEDEKISLRISAGVVQAWPSEPRLDLMNRADQSLQHAQMTGSGGRLARG</sequence>
<dbReference type="SMART" id="SM00267">
    <property type="entry name" value="GGDEF"/>
    <property type="match status" value="1"/>
</dbReference>
<dbReference type="EC" id="2.7.7.65" evidence="1"/>
<dbReference type="Pfam" id="PF00990">
    <property type="entry name" value="GGDEF"/>
    <property type="match status" value="1"/>
</dbReference>
<dbReference type="GeneID" id="80802555"/>
<dbReference type="SUPFAM" id="SSF48371">
    <property type="entry name" value="ARM repeat"/>
    <property type="match status" value="1"/>
</dbReference>
<feature type="domain" description="GGDEF" evidence="4">
    <location>
        <begin position="384"/>
        <end position="515"/>
    </location>
</feature>
<dbReference type="Proteomes" id="UP000220246">
    <property type="component" value="Unassembled WGS sequence"/>
</dbReference>
<gene>
    <name evidence="5" type="ORF">CRM82_18175</name>
</gene>
<dbReference type="InterPro" id="IPR043128">
    <property type="entry name" value="Rev_trsase/Diguanyl_cyclase"/>
</dbReference>
<name>A0A2A7UYI7_COMTR</name>
<dbReference type="GO" id="GO:0052621">
    <property type="term" value="F:diguanylate cyclase activity"/>
    <property type="evidence" value="ECO:0007669"/>
    <property type="project" value="UniProtKB-EC"/>
</dbReference>
<keyword evidence="6" id="KW-1185">Reference proteome</keyword>
<dbReference type="OrthoDB" id="9813903at2"/>
<accession>A0A2A7UYI7</accession>
<reference evidence="6" key="1">
    <citation type="submission" date="2017-09" db="EMBL/GenBank/DDBJ databases">
        <title>FDA dAtabase for Regulatory Grade micrObial Sequences (FDA-ARGOS): Supporting development and validation of Infectious Disease Dx tests.</title>
        <authorList>
            <person name="Minogue T."/>
            <person name="Wolcott M."/>
            <person name="Wasieloski L."/>
            <person name="Aguilar W."/>
            <person name="Moore D."/>
            <person name="Tallon L."/>
            <person name="Sadzewicz L."/>
            <person name="Ott S."/>
            <person name="Zhao X."/>
            <person name="Nagaraj S."/>
            <person name="Vavikolanu K."/>
            <person name="Aluvathingal J."/>
            <person name="Nadendla S."/>
            <person name="Sichtig H."/>
        </authorList>
    </citation>
    <scope>NUCLEOTIDE SEQUENCE [LARGE SCALE GENOMIC DNA]</scope>
    <source>
        <strain evidence="6">FDAARGOS_394</strain>
    </source>
</reference>
<evidence type="ECO:0000313" key="5">
    <source>
        <dbReference type="EMBL" id="PEH90256.1"/>
    </source>
</evidence>
<organism evidence="5 6">
    <name type="scientific">Comamonas terrigena</name>
    <dbReference type="NCBI Taxonomy" id="32013"/>
    <lineage>
        <taxon>Bacteria</taxon>
        <taxon>Pseudomonadati</taxon>
        <taxon>Pseudomonadota</taxon>
        <taxon>Betaproteobacteria</taxon>
        <taxon>Burkholderiales</taxon>
        <taxon>Comamonadaceae</taxon>
        <taxon>Comamonas</taxon>
    </lineage>
</organism>
<dbReference type="Gene3D" id="3.30.70.270">
    <property type="match status" value="1"/>
</dbReference>
<dbReference type="SUPFAM" id="SSF55073">
    <property type="entry name" value="Nucleotide cyclase"/>
    <property type="match status" value="1"/>
</dbReference>
<proteinExistence type="predicted"/>
<evidence type="ECO:0000259" key="4">
    <source>
        <dbReference type="PROSITE" id="PS50887"/>
    </source>
</evidence>
<dbReference type="InterPro" id="IPR016024">
    <property type="entry name" value="ARM-type_fold"/>
</dbReference>
<protein>
    <recommendedName>
        <fullName evidence="1">diguanylate cyclase</fullName>
        <ecNumber evidence="1">2.7.7.65</ecNumber>
    </recommendedName>
</protein>
<feature type="coiled-coil region" evidence="3">
    <location>
        <begin position="326"/>
        <end position="353"/>
    </location>
</feature>
<dbReference type="PANTHER" id="PTHR45138:SF9">
    <property type="entry name" value="DIGUANYLATE CYCLASE DGCM-RELATED"/>
    <property type="match status" value="1"/>
</dbReference>
<dbReference type="InterPro" id="IPR050469">
    <property type="entry name" value="Diguanylate_Cyclase"/>
</dbReference>
<evidence type="ECO:0000256" key="2">
    <source>
        <dbReference type="ARBA" id="ARBA00034247"/>
    </source>
</evidence>
<dbReference type="InterPro" id="IPR000160">
    <property type="entry name" value="GGDEF_dom"/>
</dbReference>
<evidence type="ECO:0000256" key="3">
    <source>
        <dbReference type="SAM" id="Coils"/>
    </source>
</evidence>
<comment type="catalytic activity">
    <reaction evidence="2">
        <text>2 GTP = 3',3'-c-di-GMP + 2 diphosphate</text>
        <dbReference type="Rhea" id="RHEA:24898"/>
        <dbReference type="ChEBI" id="CHEBI:33019"/>
        <dbReference type="ChEBI" id="CHEBI:37565"/>
        <dbReference type="ChEBI" id="CHEBI:58805"/>
        <dbReference type="EC" id="2.7.7.65"/>
    </reaction>
</comment>
<evidence type="ECO:0000256" key="1">
    <source>
        <dbReference type="ARBA" id="ARBA00012528"/>
    </source>
</evidence>
<dbReference type="AlphaFoldDB" id="A0A2A7UYI7"/>
<comment type="caution">
    <text evidence="5">The sequence shown here is derived from an EMBL/GenBank/DDBJ whole genome shotgun (WGS) entry which is preliminary data.</text>
</comment>
<dbReference type="PANTHER" id="PTHR45138">
    <property type="entry name" value="REGULATORY COMPONENTS OF SENSORY TRANSDUCTION SYSTEM"/>
    <property type="match status" value="1"/>
</dbReference>
<dbReference type="RefSeq" id="WP_066534072.1">
    <property type="nucleotide sequence ID" value="NZ_PDEA01000001.1"/>
</dbReference>
<dbReference type="InterPro" id="IPR029787">
    <property type="entry name" value="Nucleotide_cyclase"/>
</dbReference>